<accession>A0ABR8MLF3</accession>
<dbReference type="RefSeq" id="WP_191201181.1">
    <property type="nucleotide sequence ID" value="NZ_BAAAPA010000001.1"/>
</dbReference>
<dbReference type="Gene3D" id="3.10.50.10">
    <property type="match status" value="1"/>
</dbReference>
<dbReference type="InterPro" id="IPR011583">
    <property type="entry name" value="Chitinase_II/V-like_cat"/>
</dbReference>
<comment type="caution">
    <text evidence="3">The sequence shown here is derived from an EMBL/GenBank/DDBJ whole genome shotgun (WGS) entry which is preliminary data.</text>
</comment>
<dbReference type="Gene3D" id="3.20.20.80">
    <property type="entry name" value="Glycosidases"/>
    <property type="match status" value="1"/>
</dbReference>
<dbReference type="InterPro" id="IPR017853">
    <property type="entry name" value="GH"/>
</dbReference>
<name>A0ABR8MLF3_9ACTN</name>
<feature type="signal peptide" evidence="1">
    <location>
        <begin position="1"/>
        <end position="20"/>
    </location>
</feature>
<feature type="domain" description="GH18" evidence="2">
    <location>
        <begin position="32"/>
        <end position="336"/>
    </location>
</feature>
<feature type="chain" id="PRO_5046619368" evidence="1">
    <location>
        <begin position="21"/>
        <end position="336"/>
    </location>
</feature>
<dbReference type="EMBL" id="JACXYY010000009">
    <property type="protein sequence ID" value="MBD3916854.1"/>
    <property type="molecule type" value="Genomic_DNA"/>
</dbReference>
<dbReference type="Pfam" id="PF00704">
    <property type="entry name" value="Glyco_hydro_18"/>
    <property type="match status" value="1"/>
</dbReference>
<sequence length="336" mass="36131">MRTTIATLVLLLLAPMPAGAAPATERRAPDGTAVTGYALPSTRPAIVRRDADLLTTLTVAAVSLKPSGRWTTDPDPRTLRLVEVAHEEGLRAELLVGNYSDRLGGFDPDALSALLSSRANIDGVADRLATLVVAGGWDGVNVDLELVRRRDSRGLVTFVKTLRERLPATSSITIDVSASSTPSAYLDRGYRMAELAEVVDAIQLMAYDQHGPGWSGPGPIGGLRWVRWCLEAALELVPADKLDLGVAGYGYVWRPDGSGRTLTVKAADNLVARAGGTKLWSMQAAEWKAMLPGGREVWWSDMTAYGNRVSMAQSYGLRGTAIWRLGSMGPLDVYEE</sequence>
<dbReference type="SMART" id="SM00636">
    <property type="entry name" value="Glyco_18"/>
    <property type="match status" value="1"/>
</dbReference>
<dbReference type="PROSITE" id="PS51910">
    <property type="entry name" value="GH18_2"/>
    <property type="match status" value="1"/>
</dbReference>
<evidence type="ECO:0000256" key="1">
    <source>
        <dbReference type="SAM" id="SignalP"/>
    </source>
</evidence>
<dbReference type="InterPro" id="IPR029070">
    <property type="entry name" value="Chitinase_insertion_sf"/>
</dbReference>
<evidence type="ECO:0000259" key="2">
    <source>
        <dbReference type="PROSITE" id="PS51910"/>
    </source>
</evidence>
<gene>
    <name evidence="3" type="ORF">IEZ25_19725</name>
</gene>
<dbReference type="PANTHER" id="PTHR46066:SF2">
    <property type="entry name" value="CHITINASE DOMAIN-CONTAINING PROTEIN 1"/>
    <property type="match status" value="1"/>
</dbReference>
<proteinExistence type="predicted"/>
<keyword evidence="3" id="KW-0378">Hydrolase</keyword>
<dbReference type="SUPFAM" id="SSF51445">
    <property type="entry name" value="(Trans)glycosidases"/>
    <property type="match status" value="1"/>
</dbReference>
<protein>
    <submittedName>
        <fullName evidence="3">Hydrolase</fullName>
    </submittedName>
</protein>
<keyword evidence="1" id="KW-0732">Signal</keyword>
<evidence type="ECO:0000313" key="3">
    <source>
        <dbReference type="EMBL" id="MBD3916854.1"/>
    </source>
</evidence>
<evidence type="ECO:0000313" key="4">
    <source>
        <dbReference type="Proteomes" id="UP000649289"/>
    </source>
</evidence>
<dbReference type="GO" id="GO:0016787">
    <property type="term" value="F:hydrolase activity"/>
    <property type="evidence" value="ECO:0007669"/>
    <property type="project" value="UniProtKB-KW"/>
</dbReference>
<organism evidence="3 4">
    <name type="scientific">Nocardioides hwasunensis</name>
    <dbReference type="NCBI Taxonomy" id="397258"/>
    <lineage>
        <taxon>Bacteria</taxon>
        <taxon>Bacillati</taxon>
        <taxon>Actinomycetota</taxon>
        <taxon>Actinomycetes</taxon>
        <taxon>Propionibacteriales</taxon>
        <taxon>Nocardioidaceae</taxon>
        <taxon>Nocardioides</taxon>
    </lineage>
</organism>
<keyword evidence="4" id="KW-1185">Reference proteome</keyword>
<dbReference type="InterPro" id="IPR001223">
    <property type="entry name" value="Glyco_hydro18_cat"/>
</dbReference>
<dbReference type="PANTHER" id="PTHR46066">
    <property type="entry name" value="CHITINASE DOMAIN-CONTAINING PROTEIN 1 FAMILY MEMBER"/>
    <property type="match status" value="1"/>
</dbReference>
<reference evidence="3 4" key="1">
    <citation type="submission" date="2020-09" db="EMBL/GenBank/DDBJ databases">
        <title>novel species in genus Nocardioides.</title>
        <authorList>
            <person name="Zhang G."/>
        </authorList>
    </citation>
    <scope>NUCLEOTIDE SEQUENCE [LARGE SCALE GENOMIC DNA]</scope>
    <source>
        <strain evidence="3 4">19197</strain>
    </source>
</reference>
<dbReference type="Proteomes" id="UP000649289">
    <property type="component" value="Unassembled WGS sequence"/>
</dbReference>